<comment type="caution">
    <text evidence="2">The sequence shown here is derived from an EMBL/GenBank/DDBJ whole genome shotgun (WGS) entry which is preliminary data.</text>
</comment>
<accession>A0A255Y9J2</accession>
<evidence type="ECO:0000313" key="2">
    <source>
        <dbReference type="EMBL" id="OYQ25110.1"/>
    </source>
</evidence>
<dbReference type="RefSeq" id="WP_094474936.1">
    <property type="nucleotide sequence ID" value="NZ_NOXT01000123.1"/>
</dbReference>
<gene>
    <name evidence="2" type="ORF">CHU93_14895</name>
</gene>
<organism evidence="2 3">
    <name type="scientific">Sandarakinorhabdus cyanobacteriorum</name>
    <dbReference type="NCBI Taxonomy" id="1981098"/>
    <lineage>
        <taxon>Bacteria</taxon>
        <taxon>Pseudomonadati</taxon>
        <taxon>Pseudomonadota</taxon>
        <taxon>Alphaproteobacteria</taxon>
        <taxon>Sphingomonadales</taxon>
        <taxon>Sphingosinicellaceae</taxon>
        <taxon>Sandarakinorhabdus</taxon>
    </lineage>
</organism>
<feature type="region of interest" description="Disordered" evidence="1">
    <location>
        <begin position="1"/>
        <end position="36"/>
    </location>
</feature>
<feature type="compositionally biased region" description="Low complexity" evidence="1">
    <location>
        <begin position="1"/>
        <end position="24"/>
    </location>
</feature>
<dbReference type="Proteomes" id="UP000216991">
    <property type="component" value="Unassembled WGS sequence"/>
</dbReference>
<evidence type="ECO:0000256" key="1">
    <source>
        <dbReference type="SAM" id="MobiDB-lite"/>
    </source>
</evidence>
<evidence type="ECO:0000313" key="3">
    <source>
        <dbReference type="Proteomes" id="UP000216991"/>
    </source>
</evidence>
<dbReference type="EMBL" id="NOXT01000123">
    <property type="protein sequence ID" value="OYQ25110.1"/>
    <property type="molecule type" value="Genomic_DNA"/>
</dbReference>
<reference evidence="2 3" key="1">
    <citation type="submission" date="2017-07" db="EMBL/GenBank/DDBJ databases">
        <title>Sandarakinorhabdus cyanobacteriorum sp. nov., a novel bacterium isolated from cyanobacterial aggregates in a eutrophic lake.</title>
        <authorList>
            <person name="Cai H."/>
        </authorList>
    </citation>
    <scope>NUCLEOTIDE SEQUENCE [LARGE SCALE GENOMIC DNA]</scope>
    <source>
        <strain evidence="2 3">TH057</strain>
    </source>
</reference>
<proteinExistence type="predicted"/>
<name>A0A255Y9J2_9SPHN</name>
<dbReference type="OrthoDB" id="7059994at2"/>
<sequence length="476" mass="52458">MSALESLAESASPAAPLDSPEASAGVQGASRKFERDELENSRLARWTFTLGQAGEPALDALLAELEASEKRKRARSDTVRGNLRTTLDALLAELVKTAEQEATRFIAYSRNRNTYKPDRYATPGITMQAVIDAVDYLEGAKLVDHAIGYLDRAANPFGGPGGFGRRTRIRANRTLLERLAAYGISATTVQERGNREIIRLKGPAPARGAAKPLLDYRDTPETIRMRKTLESVNALFLAADITLPGPLPALEAMDEEEPLPELGQAWLYRVFNNGSFDLGGRFYGGWWMGLNKQDRVRLRINGEPVVELDYAGFHPRIMYDLAKNFAPQAPYELPGRLAEVPRDLCKKAFAQLLNSSGGTIRAPKGARAQLPRRVSWKQVVEAMEQKHAPVAHWFRKGRGLELQAIDARIAEQVLLHMSQRGIPCLPVHDSFIVPASQADTLQEEMDKAYRSVVHGSLDEGPAPFIRSAFSPADGHG</sequence>
<dbReference type="AlphaFoldDB" id="A0A255Y9J2"/>
<keyword evidence="3" id="KW-1185">Reference proteome</keyword>
<protein>
    <submittedName>
        <fullName evidence="2">Uncharacterized protein</fullName>
    </submittedName>
</protein>